<evidence type="ECO:0000313" key="2">
    <source>
        <dbReference type="Proteomes" id="UP000198741"/>
    </source>
</evidence>
<gene>
    <name evidence="1" type="ORF">SAMN04515671_0924</name>
</gene>
<name>A0A1H0JIV2_9ACTN</name>
<organism evidence="1 2">
    <name type="scientific">Nakamurella panacisegetis</name>
    <dbReference type="NCBI Taxonomy" id="1090615"/>
    <lineage>
        <taxon>Bacteria</taxon>
        <taxon>Bacillati</taxon>
        <taxon>Actinomycetota</taxon>
        <taxon>Actinomycetes</taxon>
        <taxon>Nakamurellales</taxon>
        <taxon>Nakamurellaceae</taxon>
        <taxon>Nakamurella</taxon>
    </lineage>
</organism>
<keyword evidence="2" id="KW-1185">Reference proteome</keyword>
<dbReference type="InterPro" id="IPR011749">
    <property type="entry name" value="CHP02243"/>
</dbReference>
<protein>
    <submittedName>
        <fullName evidence="1">Putative baseplate assembly protein</fullName>
    </submittedName>
</protein>
<sequence length="652" mass="70239">MVLPAPNLDDRTFQDIVDEAKRLIPRYTPEWTNHNVSDPGVALIELFAWMSEMVLYRVNQVPDRLFVHFLNLVGIEPFPPSVAKAQVTFWLSAVQDIPVTVPAGLQVTTTGDRSDNSVVFSTVEELTIRPPVLVNALTSDAKAERMTAAFDDLRFEGASVTCFTTTDASGNLAPGNVLLLGFAESLAGMAIRLSVEAHAQGIGVDPRNPPLAWEVWNGEAWISVDVFSDSTGGLNRAGEIVLMIPPEHEFLTLGDTPAFWLRVRLLTPVPGQPTYQASPQLDSLQVAALGATVEAEHSSKAGLEILGRSDGSAGQEFRVSFPPVLPRRDGETVRVSDAGGTAEWTEVDDFSGSTSTDPHFVWDSASGVVRFGPRVRYPDGSVRQHGRIPRDGAEIAVTAYRHGGGAQGNVGARTLTVLRSAVPYISGSVNLRPAVGGVDAETVGEAKTRGPLTLRTGQRAVTAGDFERLTMESSIEVARARCLPSGDGHGPVRMLVVPQVRTDIRTHQLDDFAITAPLMRRITDHLDAHRIVGTAIEVGTPYYQGVSVAALVHAPAGRPLALVRQRAVNELTRYIHPLAGGADGSGWLFDADLNAAAIAQLLESVEGVDRVDEVQLFEFDLRSGQRIGAGRDVIRLDTHSLFLSGAHRVVVR</sequence>
<dbReference type="STRING" id="1090615.SAMN04515671_0924"/>
<proteinExistence type="predicted"/>
<dbReference type="Proteomes" id="UP000198741">
    <property type="component" value="Chromosome I"/>
</dbReference>
<accession>A0A1H0JIV2</accession>
<reference evidence="1 2" key="1">
    <citation type="submission" date="2016-10" db="EMBL/GenBank/DDBJ databases">
        <authorList>
            <person name="de Groot N.N."/>
        </authorList>
    </citation>
    <scope>NUCLEOTIDE SEQUENCE [LARGE SCALE GENOMIC DNA]</scope>
    <source>
        <strain evidence="2">P4-7,KCTC 19426,CECT 7604</strain>
    </source>
</reference>
<dbReference type="EMBL" id="LT629710">
    <property type="protein sequence ID" value="SDO43413.1"/>
    <property type="molecule type" value="Genomic_DNA"/>
</dbReference>
<evidence type="ECO:0000313" key="1">
    <source>
        <dbReference type="EMBL" id="SDO43413.1"/>
    </source>
</evidence>
<dbReference type="OrthoDB" id="9027184at2"/>
<dbReference type="AlphaFoldDB" id="A0A1H0JIV2"/>
<dbReference type="NCBIfam" id="TIGR02243">
    <property type="entry name" value="putative baseplate assembly protein"/>
    <property type="match status" value="1"/>
</dbReference>
<dbReference type="RefSeq" id="WP_090474792.1">
    <property type="nucleotide sequence ID" value="NZ_LT629710.1"/>
</dbReference>